<evidence type="ECO:0000256" key="1">
    <source>
        <dbReference type="ARBA" id="ARBA00010923"/>
    </source>
</evidence>
<dbReference type="SUPFAM" id="SSF116734">
    <property type="entry name" value="DNA methylase specificity domain"/>
    <property type="match status" value="2"/>
</dbReference>
<protein>
    <submittedName>
        <fullName evidence="5">Restriction endonuclease</fullName>
    </submittedName>
</protein>
<keyword evidence="2" id="KW-0680">Restriction system</keyword>
<dbReference type="CDD" id="cd17246">
    <property type="entry name" value="RMtype1_S_SonII-TRD2-CR2_like"/>
    <property type="match status" value="1"/>
</dbReference>
<dbReference type="PANTHER" id="PTHR30408">
    <property type="entry name" value="TYPE-1 RESTRICTION ENZYME ECOKI SPECIFICITY PROTEIN"/>
    <property type="match status" value="1"/>
</dbReference>
<sequence>MVAEWQQIPLEDGMEALIDYRGKTPTKTQAGVPLITAKVVKNGRIETPNEFISHDDYDAWMRRGIPQAGDVLITTEAPLGEVAQLGSEKVALAQRLIALRGKNDVLDNTFLKFLLQSDSIQNQLRARASGSTVSGIKQSELRKINLLLPPLPEQRAIAHILGTLDNKIELNRRRNQTLEAMARALFKDWFVDFGPVRAKMRGREPYLPADLWNLFPDRLDDEGRPGGWETVPASELIEFNPSEPLRKGTPAPYLDMASLPTSGSWPEPPVTRNFGSGMRFRNGDTLLARITPCLENGKTAFVQCLPNDTIGWGSTEYIVMRPKSPVPAEYPYLLARDDAFREHAIRSMTGTSGRQRAQGDSVAAFKLASPPDKNVWHAFAKQVMPLFESIKSNAKANETLAQLRDSLLPKLISGELRIKDAEIFMAGANA</sequence>
<dbReference type="GO" id="GO:0003677">
    <property type="term" value="F:DNA binding"/>
    <property type="evidence" value="ECO:0007669"/>
    <property type="project" value="UniProtKB-KW"/>
</dbReference>
<evidence type="ECO:0000259" key="4">
    <source>
        <dbReference type="Pfam" id="PF01420"/>
    </source>
</evidence>
<reference evidence="5 6" key="1">
    <citation type="submission" date="2020-02" db="EMBL/GenBank/DDBJ databases">
        <title>Complete Genome Sequence of Halomonas meridiana strain BAA-801, Isolated from Deep Sea Thermal Vent.</title>
        <authorList>
            <person name="Takahashi Y."/>
            <person name="Takahashi H."/>
            <person name="Galipon J."/>
            <person name="Arakawa K."/>
        </authorList>
    </citation>
    <scope>NUCLEOTIDE SEQUENCE [LARGE SCALE GENOMIC DNA]</scope>
    <source>
        <strain evidence="5 6">Slthf1</strain>
    </source>
</reference>
<dbReference type="REBASE" id="391674">
    <property type="entry name" value="S.Hme801ORF25020P"/>
</dbReference>
<organism evidence="5 6">
    <name type="scientific">Vreelandella aquamarina</name>
    <dbReference type="NCBI Taxonomy" id="77097"/>
    <lineage>
        <taxon>Bacteria</taxon>
        <taxon>Pseudomonadati</taxon>
        <taxon>Pseudomonadota</taxon>
        <taxon>Gammaproteobacteria</taxon>
        <taxon>Oceanospirillales</taxon>
        <taxon>Halomonadaceae</taxon>
        <taxon>Vreelandella</taxon>
    </lineage>
</organism>
<dbReference type="InterPro" id="IPR052021">
    <property type="entry name" value="Type-I_RS_S_subunit"/>
</dbReference>
<comment type="similarity">
    <text evidence="1">Belongs to the type-I restriction system S methylase family.</text>
</comment>
<dbReference type="GO" id="GO:0009307">
    <property type="term" value="P:DNA restriction-modification system"/>
    <property type="evidence" value="ECO:0007669"/>
    <property type="project" value="UniProtKB-KW"/>
</dbReference>
<dbReference type="Proteomes" id="UP000503197">
    <property type="component" value="Chromosome"/>
</dbReference>
<evidence type="ECO:0000313" key="6">
    <source>
        <dbReference type="Proteomes" id="UP000503197"/>
    </source>
</evidence>
<dbReference type="Pfam" id="PF01420">
    <property type="entry name" value="Methylase_S"/>
    <property type="match status" value="1"/>
</dbReference>
<dbReference type="PANTHER" id="PTHR30408:SF13">
    <property type="entry name" value="TYPE I RESTRICTION ENZYME HINDI SPECIFICITY SUBUNIT"/>
    <property type="match status" value="1"/>
</dbReference>
<keyword evidence="5" id="KW-0540">Nuclease</keyword>
<evidence type="ECO:0000256" key="2">
    <source>
        <dbReference type="ARBA" id="ARBA00022747"/>
    </source>
</evidence>
<proteinExistence type="inferred from homology"/>
<dbReference type="AlphaFoldDB" id="A0A6F8SYE5"/>
<name>A0A6F8SYE5_9GAMM</name>
<dbReference type="InterPro" id="IPR044946">
    <property type="entry name" value="Restrct_endonuc_typeI_TRD_sf"/>
</dbReference>
<dbReference type="CDD" id="cd17260">
    <property type="entry name" value="RMtype1_S_EcoEI-TRD1-CR1_like"/>
    <property type="match status" value="1"/>
</dbReference>
<evidence type="ECO:0000256" key="3">
    <source>
        <dbReference type="ARBA" id="ARBA00023125"/>
    </source>
</evidence>
<dbReference type="Gene3D" id="3.90.220.20">
    <property type="entry name" value="DNA methylase specificity domains"/>
    <property type="match status" value="2"/>
</dbReference>
<keyword evidence="3" id="KW-0238">DNA-binding</keyword>
<accession>A0A6F8SYE5</accession>
<feature type="domain" description="Type I restriction modification DNA specificity" evidence="4">
    <location>
        <begin position="22"/>
        <end position="179"/>
    </location>
</feature>
<gene>
    <name evidence="5" type="ORF">HMSLTHF_25010</name>
</gene>
<keyword evidence="5" id="KW-0255">Endonuclease</keyword>
<dbReference type="InterPro" id="IPR000055">
    <property type="entry name" value="Restrct_endonuc_typeI_TRD"/>
</dbReference>
<dbReference type="GO" id="GO:0004519">
    <property type="term" value="F:endonuclease activity"/>
    <property type="evidence" value="ECO:0007669"/>
    <property type="project" value="UniProtKB-KW"/>
</dbReference>
<dbReference type="EMBL" id="AP022821">
    <property type="protein sequence ID" value="BCA92726.1"/>
    <property type="molecule type" value="Genomic_DNA"/>
</dbReference>
<evidence type="ECO:0000313" key="5">
    <source>
        <dbReference type="EMBL" id="BCA92726.1"/>
    </source>
</evidence>
<keyword evidence="5" id="KW-0378">Hydrolase</keyword>
<dbReference type="RefSeq" id="WP_172416419.1">
    <property type="nucleotide sequence ID" value="NZ_AP022821.1"/>
</dbReference>